<proteinExistence type="predicted"/>
<reference evidence="1 2" key="1">
    <citation type="submission" date="2018-06" db="EMBL/GenBank/DDBJ databases">
        <authorList>
            <consortium name="Pathogen Informatics"/>
            <person name="Doyle S."/>
        </authorList>
    </citation>
    <scope>NUCLEOTIDE SEQUENCE [LARGE SCALE GENOMIC DNA]</scope>
    <source>
        <strain evidence="1 2">NCTC11820</strain>
    </source>
</reference>
<accession>A0A2X3DRA3</accession>
<protein>
    <submittedName>
        <fullName evidence="1">Uncharacterized protein</fullName>
    </submittedName>
</protein>
<name>A0A2X3DRA3_9ACTO</name>
<sequence length="85" mass="10099">MYMTKQPARKRGFGDDRTAIRRSRRNRNLGVDLTDIGAVWDAAEDHGYEHVEMIVSNFPHDFMRLIRTWLDVQSIEFDGEEDEQW</sequence>
<evidence type="ECO:0000313" key="1">
    <source>
        <dbReference type="EMBL" id="SQC01999.1"/>
    </source>
</evidence>
<gene>
    <name evidence="1" type="ORF">NCTC11820_02097</name>
</gene>
<dbReference type="AlphaFoldDB" id="A0A2X3DRA3"/>
<evidence type="ECO:0000313" key="2">
    <source>
        <dbReference type="Proteomes" id="UP000250245"/>
    </source>
</evidence>
<organism evidence="1 2">
    <name type="scientific">Mobiluncus curtisii</name>
    <dbReference type="NCBI Taxonomy" id="2051"/>
    <lineage>
        <taxon>Bacteria</taxon>
        <taxon>Bacillati</taxon>
        <taxon>Actinomycetota</taxon>
        <taxon>Actinomycetes</taxon>
        <taxon>Actinomycetales</taxon>
        <taxon>Actinomycetaceae</taxon>
        <taxon>Mobiluncus</taxon>
    </lineage>
</organism>
<dbReference type="Proteomes" id="UP000250245">
    <property type="component" value="Unassembled WGS sequence"/>
</dbReference>
<dbReference type="EMBL" id="UASJ01000011">
    <property type="protein sequence ID" value="SQC01999.1"/>
    <property type="molecule type" value="Genomic_DNA"/>
</dbReference>